<dbReference type="EMBL" id="AUXX01000047">
    <property type="protein sequence ID" value="KZN60853.1"/>
    <property type="molecule type" value="Genomic_DNA"/>
</dbReference>
<organism evidence="1 2">
    <name type="scientific">Pseudoalteromonas luteoviolacea S4060-1</name>
    <dbReference type="NCBI Taxonomy" id="1365257"/>
    <lineage>
        <taxon>Bacteria</taxon>
        <taxon>Pseudomonadati</taxon>
        <taxon>Pseudomonadota</taxon>
        <taxon>Gammaproteobacteria</taxon>
        <taxon>Alteromonadales</taxon>
        <taxon>Pseudoalteromonadaceae</taxon>
        <taxon>Pseudoalteromonas</taxon>
    </lineage>
</organism>
<dbReference type="PROSITE" id="PS51257">
    <property type="entry name" value="PROKAR_LIPOPROTEIN"/>
    <property type="match status" value="1"/>
</dbReference>
<proteinExistence type="predicted"/>
<evidence type="ECO:0000313" key="2">
    <source>
        <dbReference type="Proteomes" id="UP000076661"/>
    </source>
</evidence>
<sequence length="202" mass="22015">MKKLLLTLVPVVVLSGCISPKTYVDPSFSKASYQDVKSVQKKYSSNVIVEFQRNGEVFEKAHQEVRNHVERTLRATGVIIPSSENPEFSLKIVVNNLADLGAAAAKGFGTGLTFGAAGSLVTDYYEVSITYIDNSGKELTKKYKHALHTTIGNKKAPFENVNPTSPADAFGSVVEQVILNFITDMQNNGLLTLARKVQPVHS</sequence>
<gene>
    <name evidence="1" type="ORF">N478_25955</name>
</gene>
<dbReference type="Proteomes" id="UP000076661">
    <property type="component" value="Unassembled WGS sequence"/>
</dbReference>
<evidence type="ECO:0008006" key="3">
    <source>
        <dbReference type="Google" id="ProtNLM"/>
    </source>
</evidence>
<dbReference type="AlphaFoldDB" id="A0A167JB43"/>
<accession>A0A167JB43</accession>
<evidence type="ECO:0000313" key="1">
    <source>
        <dbReference type="EMBL" id="KZN60853.1"/>
    </source>
</evidence>
<protein>
    <recommendedName>
        <fullName evidence="3">Lipoprotein</fullName>
    </recommendedName>
</protein>
<dbReference type="RefSeq" id="WP_063372761.1">
    <property type="nucleotide sequence ID" value="NZ_AUXX01000047.1"/>
</dbReference>
<reference evidence="1 2" key="1">
    <citation type="submission" date="2013-07" db="EMBL/GenBank/DDBJ databases">
        <title>Comparative Genomic and Metabolomic Analysis of Twelve Strains of Pseudoalteromonas luteoviolacea.</title>
        <authorList>
            <person name="Vynne N.G."/>
            <person name="Mansson M."/>
            <person name="Gram L."/>
        </authorList>
    </citation>
    <scope>NUCLEOTIDE SEQUENCE [LARGE SCALE GENOMIC DNA]</scope>
    <source>
        <strain evidence="1 2">S4060-1</strain>
    </source>
</reference>
<name>A0A167JB43_9GAMM</name>
<comment type="caution">
    <text evidence="1">The sequence shown here is derived from an EMBL/GenBank/DDBJ whole genome shotgun (WGS) entry which is preliminary data.</text>
</comment>
<dbReference type="PATRIC" id="fig|1365257.3.peg.4715"/>